<reference evidence="1" key="1">
    <citation type="submission" date="2020-05" db="EMBL/GenBank/DDBJ databases">
        <title>Large-scale comparative analyses of tick genomes elucidate their genetic diversity and vector capacities.</title>
        <authorList>
            <person name="Jia N."/>
            <person name="Wang J."/>
            <person name="Shi W."/>
            <person name="Du L."/>
            <person name="Sun Y."/>
            <person name="Zhan W."/>
            <person name="Jiang J."/>
            <person name="Wang Q."/>
            <person name="Zhang B."/>
            <person name="Ji P."/>
            <person name="Sakyi L.B."/>
            <person name="Cui X."/>
            <person name="Yuan T."/>
            <person name="Jiang B."/>
            <person name="Yang W."/>
            <person name="Lam T.T.-Y."/>
            <person name="Chang Q."/>
            <person name="Ding S."/>
            <person name="Wang X."/>
            <person name="Zhu J."/>
            <person name="Ruan X."/>
            <person name="Zhao L."/>
            <person name="Wei J."/>
            <person name="Que T."/>
            <person name="Du C."/>
            <person name="Cheng J."/>
            <person name="Dai P."/>
            <person name="Han X."/>
            <person name="Huang E."/>
            <person name="Gao Y."/>
            <person name="Liu J."/>
            <person name="Shao H."/>
            <person name="Ye R."/>
            <person name="Li L."/>
            <person name="Wei W."/>
            <person name="Wang X."/>
            <person name="Wang C."/>
            <person name="Yang T."/>
            <person name="Huo Q."/>
            <person name="Li W."/>
            <person name="Guo W."/>
            <person name="Chen H."/>
            <person name="Zhou L."/>
            <person name="Ni X."/>
            <person name="Tian J."/>
            <person name="Zhou Y."/>
            <person name="Sheng Y."/>
            <person name="Liu T."/>
            <person name="Pan Y."/>
            <person name="Xia L."/>
            <person name="Li J."/>
            <person name="Zhao F."/>
            <person name="Cao W."/>
        </authorList>
    </citation>
    <scope>NUCLEOTIDE SEQUENCE</scope>
    <source>
        <strain evidence="1">Dsil-2018</strain>
    </source>
</reference>
<organism evidence="1 2">
    <name type="scientific">Dermacentor silvarum</name>
    <name type="common">Tick</name>
    <dbReference type="NCBI Taxonomy" id="543639"/>
    <lineage>
        <taxon>Eukaryota</taxon>
        <taxon>Metazoa</taxon>
        <taxon>Ecdysozoa</taxon>
        <taxon>Arthropoda</taxon>
        <taxon>Chelicerata</taxon>
        <taxon>Arachnida</taxon>
        <taxon>Acari</taxon>
        <taxon>Parasitiformes</taxon>
        <taxon>Ixodida</taxon>
        <taxon>Ixodoidea</taxon>
        <taxon>Ixodidae</taxon>
        <taxon>Rhipicephalinae</taxon>
        <taxon>Dermacentor</taxon>
    </lineage>
</organism>
<sequence>MDLTLVKNPRNSMGRSTSVTRDMNPNLALTRNIPQACWTNLEKYLGSDHALLATILHGLEYKAGLGTARLTEWTKLREIRAQTPTNEHSQEHQSI</sequence>
<keyword evidence="2" id="KW-1185">Reference proteome</keyword>
<accession>A0ACB8DKR2</accession>
<evidence type="ECO:0000313" key="1">
    <source>
        <dbReference type="EMBL" id="KAH7971154.1"/>
    </source>
</evidence>
<gene>
    <name evidence="1" type="ORF">HPB49_019610</name>
</gene>
<comment type="caution">
    <text evidence="1">The sequence shown here is derived from an EMBL/GenBank/DDBJ whole genome shotgun (WGS) entry which is preliminary data.</text>
</comment>
<evidence type="ECO:0000313" key="2">
    <source>
        <dbReference type="Proteomes" id="UP000821865"/>
    </source>
</evidence>
<name>A0ACB8DKR2_DERSI</name>
<dbReference type="EMBL" id="CM023480">
    <property type="protein sequence ID" value="KAH7971154.1"/>
    <property type="molecule type" value="Genomic_DNA"/>
</dbReference>
<protein>
    <submittedName>
        <fullName evidence="1">Uncharacterized protein</fullName>
    </submittedName>
</protein>
<dbReference type="Proteomes" id="UP000821865">
    <property type="component" value="Chromosome 11"/>
</dbReference>
<proteinExistence type="predicted"/>